<evidence type="ECO:0000313" key="3">
    <source>
        <dbReference type="Proteomes" id="UP001589536"/>
    </source>
</evidence>
<feature type="compositionally biased region" description="Low complexity" evidence="1">
    <location>
        <begin position="338"/>
        <end position="351"/>
    </location>
</feature>
<dbReference type="Proteomes" id="UP001589536">
    <property type="component" value="Unassembled WGS sequence"/>
</dbReference>
<organism evidence="2 3">
    <name type="scientific">Arthrobacter methylotrophus</name>
    <dbReference type="NCBI Taxonomy" id="121291"/>
    <lineage>
        <taxon>Bacteria</taxon>
        <taxon>Bacillati</taxon>
        <taxon>Actinomycetota</taxon>
        <taxon>Actinomycetes</taxon>
        <taxon>Micrococcales</taxon>
        <taxon>Micrococcaceae</taxon>
        <taxon>Arthrobacter</taxon>
    </lineage>
</organism>
<evidence type="ECO:0000313" key="2">
    <source>
        <dbReference type="EMBL" id="MFB9712908.1"/>
    </source>
</evidence>
<dbReference type="EMBL" id="JBHMBH010000006">
    <property type="protein sequence ID" value="MFB9712908.1"/>
    <property type="molecule type" value="Genomic_DNA"/>
</dbReference>
<dbReference type="InterPro" id="IPR011990">
    <property type="entry name" value="TPR-like_helical_dom_sf"/>
</dbReference>
<evidence type="ECO:0000256" key="1">
    <source>
        <dbReference type="SAM" id="MobiDB-lite"/>
    </source>
</evidence>
<dbReference type="Gene3D" id="1.25.40.10">
    <property type="entry name" value="Tetratricopeptide repeat domain"/>
    <property type="match status" value="1"/>
</dbReference>
<proteinExistence type="predicted"/>
<feature type="region of interest" description="Disordered" evidence="1">
    <location>
        <begin position="306"/>
        <end position="351"/>
    </location>
</feature>
<dbReference type="RefSeq" id="WP_345048867.1">
    <property type="nucleotide sequence ID" value="NZ_BAABED010000001.1"/>
</dbReference>
<dbReference type="SUPFAM" id="SSF48452">
    <property type="entry name" value="TPR-like"/>
    <property type="match status" value="1"/>
</dbReference>
<sequence>MREKKVAPSYAAVELEARGHRASHEFTKAADGARSAADIALDEGDSTGWWNMTFLQAENLLDAGDFAECTALAKSLSEASLAAASPQHRARALTMLANSLRSEGLLEQAIETAASAVGLVDDDADMEIDVHARQALIAAFGESGKLGEAWKECLSLSARISDEMDDQLAGKAYWVIGNVAFLGDKVGEGLHYHELAAETFSPSRNLDVWAKFNKASAAMRLAAEVADAATLRCIERAELATEVVGGSEEEILLLRLNRAHWNYLAGDAAAALELLEDIKGNADQLPSQIAGEIFLLMARAQAETGSQEAAKESLVEAAHRFDKAGAPQRARQAREMLSPGPDSQQDDSQQG</sequence>
<evidence type="ECO:0008006" key="4">
    <source>
        <dbReference type="Google" id="ProtNLM"/>
    </source>
</evidence>
<keyword evidence="3" id="KW-1185">Reference proteome</keyword>
<accession>A0ABV5UL86</accession>
<feature type="compositionally biased region" description="Basic and acidic residues" evidence="1">
    <location>
        <begin position="309"/>
        <end position="323"/>
    </location>
</feature>
<reference evidence="2 3" key="1">
    <citation type="submission" date="2024-09" db="EMBL/GenBank/DDBJ databases">
        <authorList>
            <person name="Sun Q."/>
            <person name="Mori K."/>
        </authorList>
    </citation>
    <scope>NUCLEOTIDE SEQUENCE [LARGE SCALE GENOMIC DNA]</scope>
    <source>
        <strain evidence="2 3">JCM 13519</strain>
    </source>
</reference>
<name>A0ABV5UL86_9MICC</name>
<protein>
    <recommendedName>
        <fullName evidence="4">Tetratricopeptide repeat protein</fullName>
    </recommendedName>
</protein>
<gene>
    <name evidence="2" type="ORF">ACFFPI_01900</name>
</gene>
<comment type="caution">
    <text evidence="2">The sequence shown here is derived from an EMBL/GenBank/DDBJ whole genome shotgun (WGS) entry which is preliminary data.</text>
</comment>